<sequence>LFGSKVKEDDIFCVKSRNSLTYIQEFHFARIISYTTLLKYFLLLYQCLFRTEDSRLF</sequence>
<organism evidence="1">
    <name type="scientific">Lepeophtheirus salmonis</name>
    <name type="common">Salmon louse</name>
    <name type="synonym">Caligus salmonis</name>
    <dbReference type="NCBI Taxonomy" id="72036"/>
    <lineage>
        <taxon>Eukaryota</taxon>
        <taxon>Metazoa</taxon>
        <taxon>Ecdysozoa</taxon>
        <taxon>Arthropoda</taxon>
        <taxon>Crustacea</taxon>
        <taxon>Multicrustacea</taxon>
        <taxon>Hexanauplia</taxon>
        <taxon>Copepoda</taxon>
        <taxon>Siphonostomatoida</taxon>
        <taxon>Caligidae</taxon>
        <taxon>Lepeophtheirus</taxon>
    </lineage>
</organism>
<dbReference type="EMBL" id="HACA01008718">
    <property type="protein sequence ID" value="CDW26079.1"/>
    <property type="molecule type" value="Transcribed_RNA"/>
</dbReference>
<dbReference type="AlphaFoldDB" id="A0A0K2TJI0"/>
<accession>A0A0K2TJI0</accession>
<feature type="non-terminal residue" evidence="1">
    <location>
        <position position="1"/>
    </location>
</feature>
<protein>
    <submittedName>
        <fullName evidence="1">Uncharacterized protein</fullName>
    </submittedName>
</protein>
<name>A0A0K2TJI0_LEPSM</name>
<reference evidence="1" key="1">
    <citation type="submission" date="2014-05" db="EMBL/GenBank/DDBJ databases">
        <authorList>
            <person name="Chronopoulou M."/>
        </authorList>
    </citation>
    <scope>NUCLEOTIDE SEQUENCE</scope>
    <source>
        <tissue evidence="1">Whole organism</tissue>
    </source>
</reference>
<proteinExistence type="predicted"/>
<evidence type="ECO:0000313" key="1">
    <source>
        <dbReference type="EMBL" id="CDW26079.1"/>
    </source>
</evidence>